<dbReference type="InterPro" id="IPR036005">
    <property type="entry name" value="Creatinase/aminopeptidase-like"/>
</dbReference>
<evidence type="ECO:0000313" key="3">
    <source>
        <dbReference type="Proteomes" id="UP000284395"/>
    </source>
</evidence>
<dbReference type="SUPFAM" id="SSF53092">
    <property type="entry name" value="Creatinase/prolidase N-terminal domain"/>
    <property type="match status" value="1"/>
</dbReference>
<feature type="domain" description="Peptidase M24" evidence="1">
    <location>
        <begin position="193"/>
        <end position="419"/>
    </location>
</feature>
<sequence length="438" mass="48666">MQPDFPAPNRPVPEGARATRELLNYIPQLSLKERDWRWDRIRKKMIHGKIDALLLLGNDISAGSGMGNLRYLLQVGTGFGADALFPLDGEPVVWSSVAHMLRPTTLYHSTQEWVSDFRHKGGPPALAAEIEARGLDRSRIGLVGFSSFLQTQPTFLHHDILGIEKCLPNVQFVDATPLLSEMRFTKSEEEIGMMREAGKIARKTVDAMLASCQPGQPDAAVYAEMFRTQVANGAEPILFNLFGAGPVEHSEDELWHLLHGFEHPVIPSMRPLQNGDLVISEFHTQYGGYRVHTEYTVYLGKTVPDELKRLWDIAVECLHASQEALVPGRTFGEALEMIRAPAKKANLDWVELGFNSKGTASPEFPSIVYEPGYGNNPGNGDRMMNLVLEERMTLGNNVDLHDSRWKVDVGVMLGDFMVVREGGAEKLVDTPLEIGQVG</sequence>
<keyword evidence="2" id="KW-0378">Hydrolase</keyword>
<dbReference type="SUPFAM" id="SSF55920">
    <property type="entry name" value="Creatinase/aminopeptidase"/>
    <property type="match status" value="1"/>
</dbReference>
<dbReference type="Gene3D" id="3.40.350.10">
    <property type="entry name" value="Creatinase/prolidase N-terminal domain"/>
    <property type="match status" value="1"/>
</dbReference>
<dbReference type="Pfam" id="PF00557">
    <property type="entry name" value="Peptidase_M24"/>
    <property type="match status" value="1"/>
</dbReference>
<dbReference type="InterPro" id="IPR029149">
    <property type="entry name" value="Creatin/AminoP/Spt16_N"/>
</dbReference>
<dbReference type="GO" id="GO:0004177">
    <property type="term" value="F:aminopeptidase activity"/>
    <property type="evidence" value="ECO:0007669"/>
    <property type="project" value="UniProtKB-KW"/>
</dbReference>
<keyword evidence="2" id="KW-0031">Aminopeptidase</keyword>
<evidence type="ECO:0000313" key="2">
    <source>
        <dbReference type="EMBL" id="RKF20506.1"/>
    </source>
</evidence>
<dbReference type="EMBL" id="RAPF01000005">
    <property type="protein sequence ID" value="RKF20506.1"/>
    <property type="molecule type" value="Genomic_DNA"/>
</dbReference>
<gene>
    <name evidence="2" type="ORF">D6851_10155</name>
</gene>
<protein>
    <submittedName>
        <fullName evidence="2">Aminopeptidase P family protein</fullName>
    </submittedName>
</protein>
<keyword evidence="3" id="KW-1185">Reference proteome</keyword>
<proteinExistence type="predicted"/>
<dbReference type="CDD" id="cd01066">
    <property type="entry name" value="APP_MetAP"/>
    <property type="match status" value="1"/>
</dbReference>
<name>A0A420EIX2_9SPHN</name>
<evidence type="ECO:0000259" key="1">
    <source>
        <dbReference type="Pfam" id="PF00557"/>
    </source>
</evidence>
<dbReference type="OrthoDB" id="9806388at2"/>
<dbReference type="Gene3D" id="3.90.230.10">
    <property type="entry name" value="Creatinase/methionine aminopeptidase superfamily"/>
    <property type="match status" value="1"/>
</dbReference>
<dbReference type="PANTHER" id="PTHR46112">
    <property type="entry name" value="AMINOPEPTIDASE"/>
    <property type="match status" value="1"/>
</dbReference>
<comment type="caution">
    <text evidence="2">The sequence shown here is derived from an EMBL/GenBank/DDBJ whole genome shotgun (WGS) entry which is preliminary data.</text>
</comment>
<keyword evidence="2" id="KW-0645">Protease</keyword>
<reference evidence="2 3" key="1">
    <citation type="submission" date="2018-09" db="EMBL/GenBank/DDBJ databases">
        <title>Altererythrobacter spongiae sp. nov., isolated from a marine sponge.</title>
        <authorList>
            <person name="Zhuang L."/>
            <person name="Luo L."/>
        </authorList>
    </citation>
    <scope>NUCLEOTIDE SEQUENCE [LARGE SCALE GENOMIC DNA]</scope>
    <source>
        <strain evidence="2 3">HN-Y73</strain>
    </source>
</reference>
<organism evidence="2 3">
    <name type="scientific">Altericroceibacterium spongiae</name>
    <dbReference type="NCBI Taxonomy" id="2320269"/>
    <lineage>
        <taxon>Bacteria</taxon>
        <taxon>Pseudomonadati</taxon>
        <taxon>Pseudomonadota</taxon>
        <taxon>Alphaproteobacteria</taxon>
        <taxon>Sphingomonadales</taxon>
        <taxon>Erythrobacteraceae</taxon>
        <taxon>Altericroceibacterium</taxon>
    </lineage>
</organism>
<accession>A0A420EIX2</accession>
<dbReference type="RefSeq" id="WP_120324803.1">
    <property type="nucleotide sequence ID" value="NZ_RAPF01000005.1"/>
</dbReference>
<dbReference type="Proteomes" id="UP000284395">
    <property type="component" value="Unassembled WGS sequence"/>
</dbReference>
<dbReference type="InterPro" id="IPR000994">
    <property type="entry name" value="Pept_M24"/>
</dbReference>
<dbReference type="AlphaFoldDB" id="A0A420EIX2"/>
<dbReference type="InterPro" id="IPR050659">
    <property type="entry name" value="Peptidase_M24B"/>
</dbReference>
<dbReference type="PANTHER" id="PTHR46112:SF2">
    <property type="entry name" value="XAA-PRO AMINOPEPTIDASE P-RELATED"/>
    <property type="match status" value="1"/>
</dbReference>